<feature type="transmembrane region" description="Helical" evidence="6">
    <location>
        <begin position="102"/>
        <end position="121"/>
    </location>
</feature>
<dbReference type="InterPro" id="IPR036259">
    <property type="entry name" value="MFS_trans_sf"/>
</dbReference>
<gene>
    <name evidence="8" type="ORF">JTE90_021918</name>
</gene>
<accession>A0AAV6VWT0</accession>
<dbReference type="Pfam" id="PF07690">
    <property type="entry name" value="MFS_1"/>
    <property type="match status" value="1"/>
</dbReference>
<feature type="transmembrane region" description="Helical" evidence="6">
    <location>
        <begin position="378"/>
        <end position="396"/>
    </location>
</feature>
<keyword evidence="4 6" id="KW-1133">Transmembrane helix</keyword>
<dbReference type="GO" id="GO:0016020">
    <property type="term" value="C:membrane"/>
    <property type="evidence" value="ECO:0007669"/>
    <property type="project" value="UniProtKB-SubCell"/>
</dbReference>
<keyword evidence="9" id="KW-1185">Reference proteome</keyword>
<comment type="subcellular location">
    <subcellularLocation>
        <location evidence="1">Membrane</location>
        <topology evidence="1">Multi-pass membrane protein</topology>
    </subcellularLocation>
</comment>
<dbReference type="PANTHER" id="PTHR23506:SF26">
    <property type="entry name" value="MFS-TYPE TRANSPORTER SLC18B1"/>
    <property type="match status" value="1"/>
</dbReference>
<evidence type="ECO:0000256" key="3">
    <source>
        <dbReference type="ARBA" id="ARBA00022692"/>
    </source>
</evidence>
<evidence type="ECO:0000256" key="1">
    <source>
        <dbReference type="ARBA" id="ARBA00004141"/>
    </source>
</evidence>
<dbReference type="InterPro" id="IPR020846">
    <property type="entry name" value="MFS_dom"/>
</dbReference>
<dbReference type="PROSITE" id="PS50850">
    <property type="entry name" value="MFS"/>
    <property type="match status" value="1"/>
</dbReference>
<feature type="transmembrane region" description="Helical" evidence="6">
    <location>
        <begin position="35"/>
        <end position="58"/>
    </location>
</feature>
<feature type="transmembrane region" description="Helical" evidence="6">
    <location>
        <begin position="339"/>
        <end position="358"/>
    </location>
</feature>
<dbReference type="PANTHER" id="PTHR23506">
    <property type="entry name" value="GH10249P"/>
    <property type="match status" value="1"/>
</dbReference>
<dbReference type="InterPro" id="IPR050930">
    <property type="entry name" value="MFS_Vesicular_Transporter"/>
</dbReference>
<feature type="transmembrane region" description="Helical" evidence="6">
    <location>
        <begin position="70"/>
        <end position="90"/>
    </location>
</feature>
<dbReference type="EMBL" id="JAFNEN010000017">
    <property type="protein sequence ID" value="KAG8200267.1"/>
    <property type="molecule type" value="Genomic_DNA"/>
</dbReference>
<evidence type="ECO:0000256" key="6">
    <source>
        <dbReference type="SAM" id="Phobius"/>
    </source>
</evidence>
<organism evidence="8 9">
    <name type="scientific">Oedothorax gibbosus</name>
    <dbReference type="NCBI Taxonomy" id="931172"/>
    <lineage>
        <taxon>Eukaryota</taxon>
        <taxon>Metazoa</taxon>
        <taxon>Ecdysozoa</taxon>
        <taxon>Arthropoda</taxon>
        <taxon>Chelicerata</taxon>
        <taxon>Arachnida</taxon>
        <taxon>Araneae</taxon>
        <taxon>Araneomorphae</taxon>
        <taxon>Entelegynae</taxon>
        <taxon>Araneoidea</taxon>
        <taxon>Linyphiidae</taxon>
        <taxon>Erigoninae</taxon>
        <taxon>Oedothorax</taxon>
    </lineage>
</organism>
<evidence type="ECO:0000256" key="4">
    <source>
        <dbReference type="ARBA" id="ARBA00022989"/>
    </source>
</evidence>
<protein>
    <recommendedName>
        <fullName evidence="7">Major facilitator superfamily (MFS) profile domain-containing protein</fullName>
    </recommendedName>
</protein>
<keyword evidence="5 6" id="KW-0472">Membrane</keyword>
<sequence length="426" mass="45632">MDRKYNDAPKYGSRLGQATRAVDKTVKLMTSPSQLVKLAILAFGYFCAGSSVSLQSPFFPAEAESKGASATVYGFIFGVFQLTIFLTAPIMGRLVTYISPKYLLNCGAVTLGTSTVLFGVLDLIDDTSTFVALAFTCRIVEGVGSAVVKVSSFTIVASEFPDNPGKAFAVLQTFMGVGTITGPTLGGAFYDVGGYRLPFFVVGSLVLIDAAIILFLLPKVDTPKHQEKSSILKFLLHPTTIIYSLSAFSGHSYMIFIRATLEPHLRQFCDIECLCVGGVILTVLSVTLIGPAPFLPLKLNMYFIVIALVLAGIGLGAKLISTFTGMLQSATNQGFPADLNTYGLVSSTIQSSMSLGGFAGPSLGGYLLDKYGFPNATMFQLLLEIVLMTLLIISVSKRKLCGKTAKISVSENNNIYTKTEPIVYEK</sequence>
<feature type="transmembrane region" description="Helical" evidence="6">
    <location>
        <begin position="167"/>
        <end position="190"/>
    </location>
</feature>
<evidence type="ECO:0000313" key="9">
    <source>
        <dbReference type="Proteomes" id="UP000827092"/>
    </source>
</evidence>
<name>A0AAV6VWT0_9ARAC</name>
<dbReference type="GO" id="GO:0022857">
    <property type="term" value="F:transmembrane transporter activity"/>
    <property type="evidence" value="ECO:0007669"/>
    <property type="project" value="InterPro"/>
</dbReference>
<dbReference type="SUPFAM" id="SSF103473">
    <property type="entry name" value="MFS general substrate transporter"/>
    <property type="match status" value="1"/>
</dbReference>
<dbReference type="Gene3D" id="1.20.1250.20">
    <property type="entry name" value="MFS general substrate transporter like domains"/>
    <property type="match status" value="1"/>
</dbReference>
<feature type="transmembrane region" description="Helical" evidence="6">
    <location>
        <begin position="273"/>
        <end position="295"/>
    </location>
</feature>
<keyword evidence="3 6" id="KW-0812">Transmembrane</keyword>
<dbReference type="Proteomes" id="UP000827092">
    <property type="component" value="Unassembled WGS sequence"/>
</dbReference>
<evidence type="ECO:0000256" key="2">
    <source>
        <dbReference type="ARBA" id="ARBA00022448"/>
    </source>
</evidence>
<proteinExistence type="predicted"/>
<evidence type="ECO:0000313" key="8">
    <source>
        <dbReference type="EMBL" id="KAG8200267.1"/>
    </source>
</evidence>
<dbReference type="InterPro" id="IPR011701">
    <property type="entry name" value="MFS"/>
</dbReference>
<dbReference type="AlphaFoldDB" id="A0AAV6VWT0"/>
<keyword evidence="2" id="KW-0813">Transport</keyword>
<feature type="transmembrane region" description="Helical" evidence="6">
    <location>
        <begin position="197"/>
        <end position="220"/>
    </location>
</feature>
<feature type="transmembrane region" description="Helical" evidence="6">
    <location>
        <begin position="240"/>
        <end position="261"/>
    </location>
</feature>
<feature type="transmembrane region" description="Helical" evidence="6">
    <location>
        <begin position="301"/>
        <end position="327"/>
    </location>
</feature>
<evidence type="ECO:0000256" key="5">
    <source>
        <dbReference type="ARBA" id="ARBA00023136"/>
    </source>
</evidence>
<comment type="caution">
    <text evidence="8">The sequence shown here is derived from an EMBL/GenBank/DDBJ whole genome shotgun (WGS) entry which is preliminary data.</text>
</comment>
<evidence type="ECO:0000259" key="7">
    <source>
        <dbReference type="PROSITE" id="PS50850"/>
    </source>
</evidence>
<feature type="domain" description="Major facilitator superfamily (MFS) profile" evidence="7">
    <location>
        <begin position="37"/>
        <end position="426"/>
    </location>
</feature>
<reference evidence="8 9" key="1">
    <citation type="journal article" date="2022" name="Nat. Ecol. Evol.">
        <title>A masculinizing supergene underlies an exaggerated male reproductive morph in a spider.</title>
        <authorList>
            <person name="Hendrickx F."/>
            <person name="De Corte Z."/>
            <person name="Sonet G."/>
            <person name="Van Belleghem S.M."/>
            <person name="Kostlbacher S."/>
            <person name="Vangestel C."/>
        </authorList>
    </citation>
    <scope>NUCLEOTIDE SEQUENCE [LARGE SCALE GENOMIC DNA]</scope>
    <source>
        <strain evidence="8">W744_W776</strain>
    </source>
</reference>